<dbReference type="InterPro" id="IPR027469">
    <property type="entry name" value="Cation_efflux_TMD_sf"/>
</dbReference>
<keyword evidence="11" id="KW-1185">Reference proteome</keyword>
<dbReference type="KEGG" id="muo:115464246"/>
<dbReference type="GO" id="GO:0006882">
    <property type="term" value="P:intracellular zinc ion homeostasis"/>
    <property type="evidence" value="ECO:0007669"/>
    <property type="project" value="TreeGrafter"/>
</dbReference>
<dbReference type="AlphaFoldDB" id="A0A6P7XJM9"/>
<evidence type="ECO:0000256" key="3">
    <source>
        <dbReference type="ARBA" id="ARBA00022448"/>
    </source>
</evidence>
<feature type="domain" description="Cation efflux protein cytoplasmic" evidence="10">
    <location>
        <begin position="275"/>
        <end position="347"/>
    </location>
</feature>
<feature type="transmembrane region" description="Helical" evidence="8">
    <location>
        <begin position="113"/>
        <end position="134"/>
    </location>
</feature>
<dbReference type="OrthoDB" id="29444at2759"/>
<dbReference type="PANTHER" id="PTHR45820">
    <property type="entry name" value="FI23527P1"/>
    <property type="match status" value="1"/>
</dbReference>
<dbReference type="GO" id="GO:0006828">
    <property type="term" value="P:manganese ion transport"/>
    <property type="evidence" value="ECO:0007669"/>
    <property type="project" value="TreeGrafter"/>
</dbReference>
<dbReference type="RefSeq" id="XP_030050504.1">
    <property type="nucleotide sequence ID" value="XM_030194644.1"/>
</dbReference>
<evidence type="ECO:0000256" key="4">
    <source>
        <dbReference type="ARBA" id="ARBA00022692"/>
    </source>
</evidence>
<dbReference type="GeneID" id="115464246"/>
<evidence type="ECO:0000256" key="1">
    <source>
        <dbReference type="ARBA" id="ARBA00004141"/>
    </source>
</evidence>
<evidence type="ECO:0000259" key="10">
    <source>
        <dbReference type="Pfam" id="PF16916"/>
    </source>
</evidence>
<dbReference type="SUPFAM" id="SSF161111">
    <property type="entry name" value="Cation efflux protein transmembrane domain-like"/>
    <property type="match status" value="1"/>
</dbReference>
<gene>
    <name evidence="12" type="primary">LOC115464246</name>
</gene>
<dbReference type="Gene3D" id="1.20.1510.10">
    <property type="entry name" value="Cation efflux protein transmembrane domain"/>
    <property type="match status" value="1"/>
</dbReference>
<feature type="domain" description="Cation efflux protein transmembrane" evidence="9">
    <location>
        <begin position="11"/>
        <end position="271"/>
    </location>
</feature>
<keyword evidence="5" id="KW-0862">Zinc</keyword>
<dbReference type="Pfam" id="PF16916">
    <property type="entry name" value="ZT_dimer"/>
    <property type="match status" value="1"/>
</dbReference>
<dbReference type="InterPro" id="IPR058533">
    <property type="entry name" value="Cation_efflux_TM"/>
</dbReference>
<keyword evidence="4 8" id="KW-0812">Transmembrane</keyword>
<organism evidence="11 12">
    <name type="scientific">Microcaecilia unicolor</name>
    <dbReference type="NCBI Taxonomy" id="1415580"/>
    <lineage>
        <taxon>Eukaryota</taxon>
        <taxon>Metazoa</taxon>
        <taxon>Chordata</taxon>
        <taxon>Craniata</taxon>
        <taxon>Vertebrata</taxon>
        <taxon>Euteleostomi</taxon>
        <taxon>Amphibia</taxon>
        <taxon>Gymnophiona</taxon>
        <taxon>Siphonopidae</taxon>
        <taxon>Microcaecilia</taxon>
    </lineage>
</organism>
<dbReference type="NCBIfam" id="TIGR01297">
    <property type="entry name" value="CDF"/>
    <property type="match status" value="1"/>
</dbReference>
<feature type="transmembrane region" description="Helical" evidence="8">
    <location>
        <begin position="206"/>
        <end position="230"/>
    </location>
</feature>
<feature type="transmembrane region" description="Helical" evidence="8">
    <location>
        <begin position="79"/>
        <end position="101"/>
    </location>
</feature>
<comment type="similarity">
    <text evidence="2">Belongs to the cation diffusion facilitator (CDF) transporter (TC 2.A.4) family. SLC30A subfamily.</text>
</comment>
<dbReference type="GO" id="GO:0005385">
    <property type="term" value="F:zinc ion transmembrane transporter activity"/>
    <property type="evidence" value="ECO:0007669"/>
    <property type="project" value="TreeGrafter"/>
</dbReference>
<evidence type="ECO:0000256" key="7">
    <source>
        <dbReference type="ARBA" id="ARBA00023136"/>
    </source>
</evidence>
<accession>A0A6P7XJM9</accession>
<comment type="subcellular location">
    <subcellularLocation>
        <location evidence="1">Membrane</location>
        <topology evidence="1">Multi-pass membrane protein</topology>
    </subcellularLocation>
</comment>
<evidence type="ECO:0000313" key="11">
    <source>
        <dbReference type="Proteomes" id="UP000515156"/>
    </source>
</evidence>
<dbReference type="Proteomes" id="UP000515156">
    <property type="component" value="Chromosome 3"/>
</dbReference>
<evidence type="ECO:0000313" key="12">
    <source>
        <dbReference type="RefSeq" id="XP_030050504.1"/>
    </source>
</evidence>
<dbReference type="PANTHER" id="PTHR45820:SF3">
    <property type="entry name" value="CALCIUM_MANGANESE ANTIPORTER SLC30A10"/>
    <property type="match status" value="1"/>
</dbReference>
<evidence type="ECO:0000256" key="8">
    <source>
        <dbReference type="SAM" id="Phobius"/>
    </source>
</evidence>
<dbReference type="InterPro" id="IPR027470">
    <property type="entry name" value="Cation_efflux_CTD"/>
</dbReference>
<keyword evidence="3" id="KW-0813">Transport</keyword>
<name>A0A6P7XJM9_9AMPH</name>
<evidence type="ECO:0000256" key="5">
    <source>
        <dbReference type="ARBA" id="ARBA00022833"/>
    </source>
</evidence>
<keyword evidence="7 8" id="KW-0472">Membrane</keyword>
<reference evidence="12" key="1">
    <citation type="submission" date="2025-08" db="UniProtKB">
        <authorList>
            <consortium name="RefSeq"/>
        </authorList>
    </citation>
    <scope>IDENTIFICATION</scope>
</reference>
<feature type="transmembrane region" description="Helical" evidence="8">
    <location>
        <begin position="12"/>
        <end position="31"/>
    </location>
</feature>
<dbReference type="InterPro" id="IPR002524">
    <property type="entry name" value="Cation_efflux"/>
</dbReference>
<dbReference type="GO" id="GO:0010312">
    <property type="term" value="P:detoxification of zinc ion"/>
    <property type="evidence" value="ECO:0007669"/>
    <property type="project" value="TreeGrafter"/>
</dbReference>
<evidence type="ECO:0000256" key="6">
    <source>
        <dbReference type="ARBA" id="ARBA00022989"/>
    </source>
</evidence>
<protein>
    <submittedName>
        <fullName evidence="12">Zinc transporter 10-like</fullName>
    </submittedName>
</protein>
<sequence length="443" mass="48001">MGRYTGKTCRLIFMLVLTGGFFVAELVSGYLGNSIALVSDSFSMLSDLISLCVGLTAARVSHRTRRGQRATFGYSRAEVVGALCNAVFLTALYFTILVEALMRLARPEIIDRVELVLIVGVLGLVVNIVGLLVFQDYSCFCPAKDDQPHRRQRSGSGCSLQETSGAAEALGSLHPDQAGVSTQDESDEQGKQTDTKKAAALNIRGVLLHVMGDALGSVVVVIAATIFYVKPLEGTECTWQCYIDPSLTVLMVIIVLSSAFPLIKETSTILLQMVPKGVDVKEIGMKLAKVPGVSSIHEMHIWELASGMNIATFHVKCQDATDYNLATQKIRQVLHNAGIHSVTIQPEFTDQHDSSLACSSPCISQKCDSKLCCSQQQAMMAQVSSSVEMNGNAAQTLPKTDALNGSDEFEISIEPCWGRGMEKTMGNSNDFEKTDEILKSTHF</sequence>
<dbReference type="GO" id="GO:0016020">
    <property type="term" value="C:membrane"/>
    <property type="evidence" value="ECO:0007669"/>
    <property type="project" value="UniProtKB-SubCell"/>
</dbReference>
<dbReference type="FunCoup" id="A0A6P7XJM9">
    <property type="interactions" value="250"/>
</dbReference>
<keyword evidence="6 8" id="KW-1133">Transmembrane helix</keyword>
<dbReference type="Pfam" id="PF01545">
    <property type="entry name" value="Cation_efflux"/>
    <property type="match status" value="1"/>
</dbReference>
<feature type="transmembrane region" description="Helical" evidence="8">
    <location>
        <begin position="242"/>
        <end position="263"/>
    </location>
</feature>
<proteinExistence type="inferred from homology"/>
<dbReference type="InParanoid" id="A0A6P7XJM9"/>
<evidence type="ECO:0000256" key="2">
    <source>
        <dbReference type="ARBA" id="ARBA00008873"/>
    </source>
</evidence>
<evidence type="ECO:0000259" key="9">
    <source>
        <dbReference type="Pfam" id="PF01545"/>
    </source>
</evidence>
<feature type="transmembrane region" description="Helical" evidence="8">
    <location>
        <begin position="37"/>
        <end position="58"/>
    </location>
</feature>